<dbReference type="AlphaFoldDB" id="A0A8J3W6W3"/>
<feature type="domain" description="Schlafen AlbA-2" evidence="1">
    <location>
        <begin position="35"/>
        <end position="142"/>
    </location>
</feature>
<sequence>MLYSPRRLEALLGNPLHLVTYEQIAGLVGNPDAREAEDLDYKRLYPSGEEGKDDIAIDIATFANHLGGLIIIGMAETREIPSAALGVELAGLENRIRQAGASRIHPMPCFDPRPVPHPEDASRGFLLVAIPPSALAPHAVSVPAKKDSGLRWPRRHGADKVWLSESEIAAAYRRRVMAATDQAARMAEVEKNALATTAATSARSSYPLPLLVVTLVPDLPGDLLMDGYTVQAFRERTADDVAMIGAFTPTFHEVGVAHRRLIAEAGAETPLAVRAELYTDGSGTFSVHPQRLSPPSKETYRVRVLDAELVVRTASALRYLARHARDRAGVNGAALLRVMLVADTHLHPEVVPIAPSTKWPYDNPDIVRYRLTLNTPTADEDQPLGTRLCRLAYGESVAWLDDLADDGQPLARATAHLVGDLLQTFGVPENRQIRRDGSLNAQAWGPHWKAMKRWAEATGVTVAGESPL</sequence>
<evidence type="ECO:0000259" key="1">
    <source>
        <dbReference type="Pfam" id="PF04326"/>
    </source>
</evidence>
<dbReference type="InterPro" id="IPR038461">
    <property type="entry name" value="Schlafen_AlbA_2_dom_sf"/>
</dbReference>
<dbReference type="EMBL" id="BOOH01000038">
    <property type="protein sequence ID" value="GIH78212.1"/>
    <property type="molecule type" value="Genomic_DNA"/>
</dbReference>
<name>A0A8J3W6W3_9ACTN</name>
<dbReference type="RefSeq" id="WP_203892742.1">
    <property type="nucleotide sequence ID" value="NZ_BOOH01000038.1"/>
</dbReference>
<dbReference type="Gene3D" id="3.30.950.30">
    <property type="entry name" value="Schlafen, AAA domain"/>
    <property type="match status" value="1"/>
</dbReference>
<accession>A0A8J3W6W3</accession>
<dbReference type="InterPro" id="IPR007421">
    <property type="entry name" value="Schlafen_AlbA_2_dom"/>
</dbReference>
<keyword evidence="3" id="KW-1185">Reference proteome</keyword>
<dbReference type="Pfam" id="PF04326">
    <property type="entry name" value="SLFN_AlbA_2"/>
    <property type="match status" value="1"/>
</dbReference>
<reference evidence="2 3" key="1">
    <citation type="submission" date="2021-01" db="EMBL/GenBank/DDBJ databases">
        <title>Whole genome shotgun sequence of Planobispora longispora NBRC 13918.</title>
        <authorList>
            <person name="Komaki H."/>
            <person name="Tamura T."/>
        </authorList>
    </citation>
    <scope>NUCLEOTIDE SEQUENCE [LARGE SCALE GENOMIC DNA]</scope>
    <source>
        <strain evidence="2 3">NBRC 13918</strain>
    </source>
</reference>
<dbReference type="Proteomes" id="UP000616724">
    <property type="component" value="Unassembled WGS sequence"/>
</dbReference>
<organism evidence="2 3">
    <name type="scientific">Planobispora longispora</name>
    <dbReference type="NCBI Taxonomy" id="28887"/>
    <lineage>
        <taxon>Bacteria</taxon>
        <taxon>Bacillati</taxon>
        <taxon>Actinomycetota</taxon>
        <taxon>Actinomycetes</taxon>
        <taxon>Streptosporangiales</taxon>
        <taxon>Streptosporangiaceae</taxon>
        <taxon>Planobispora</taxon>
    </lineage>
</organism>
<proteinExistence type="predicted"/>
<evidence type="ECO:0000313" key="2">
    <source>
        <dbReference type="EMBL" id="GIH78212.1"/>
    </source>
</evidence>
<comment type="caution">
    <text evidence="2">The sequence shown here is derived from an EMBL/GenBank/DDBJ whole genome shotgun (WGS) entry which is preliminary data.</text>
</comment>
<evidence type="ECO:0000313" key="3">
    <source>
        <dbReference type="Proteomes" id="UP000616724"/>
    </source>
</evidence>
<protein>
    <recommendedName>
        <fullName evidence="1">Schlafen AlbA-2 domain-containing protein</fullName>
    </recommendedName>
</protein>
<gene>
    <name evidence="2" type="ORF">Plo01_46410</name>
</gene>